<evidence type="ECO:0000313" key="3">
    <source>
        <dbReference type="Proteomes" id="UP001180845"/>
    </source>
</evidence>
<feature type="region of interest" description="Disordered" evidence="1">
    <location>
        <begin position="1"/>
        <end position="21"/>
    </location>
</feature>
<dbReference type="Gene3D" id="3.40.50.150">
    <property type="entry name" value="Vaccinia Virus protein VP39"/>
    <property type="match status" value="1"/>
</dbReference>
<dbReference type="PANTHER" id="PTHR43861">
    <property type="entry name" value="TRANS-ACONITATE 2-METHYLTRANSFERASE-RELATED"/>
    <property type="match status" value="1"/>
</dbReference>
<keyword evidence="3" id="KW-1185">Reference proteome</keyword>
<evidence type="ECO:0000256" key="1">
    <source>
        <dbReference type="SAM" id="MobiDB-lite"/>
    </source>
</evidence>
<keyword evidence="2" id="KW-0489">Methyltransferase</keyword>
<dbReference type="RefSeq" id="WP_310269296.1">
    <property type="nucleotide sequence ID" value="NZ_JAVDXW010000001.1"/>
</dbReference>
<evidence type="ECO:0000313" key="2">
    <source>
        <dbReference type="EMBL" id="MDR7300475.1"/>
    </source>
</evidence>
<sequence length="238" mass="26143">MADQGAFERATGRGLEDDSGKPRYLRYQRNLMLPHCGSSVLEVGAGTGEFAAHVTGLQRHVLTDVDPDAAQYMKQRFADRPEVEVRTLDLAEQPELEQPVETAMAINVLEHIDDDATALRSLSRLVAPGGTIVLWVPGYQQLYGEFDRLVGHVRRYTPETMRSAIRRAGLTVRVAKPVNFLGALAWWAAVRKGGSNAPNKRLVRIYDRFVVPVTEATEKVVPAPFGQSILGVAQVPAG</sequence>
<dbReference type="SUPFAM" id="SSF53335">
    <property type="entry name" value="S-adenosyl-L-methionine-dependent methyltransferases"/>
    <property type="match status" value="1"/>
</dbReference>
<dbReference type="EMBL" id="JAVDXW010000001">
    <property type="protein sequence ID" value="MDR7300475.1"/>
    <property type="molecule type" value="Genomic_DNA"/>
</dbReference>
<name>A0AAE4CJU8_9ACTN</name>
<dbReference type="InterPro" id="IPR029063">
    <property type="entry name" value="SAM-dependent_MTases_sf"/>
</dbReference>
<protein>
    <submittedName>
        <fullName evidence="2">SAM-dependent methyltransferase</fullName>
    </submittedName>
</protein>
<dbReference type="GO" id="GO:0008168">
    <property type="term" value="F:methyltransferase activity"/>
    <property type="evidence" value="ECO:0007669"/>
    <property type="project" value="UniProtKB-KW"/>
</dbReference>
<feature type="compositionally biased region" description="Basic and acidic residues" evidence="1">
    <location>
        <begin position="10"/>
        <end position="21"/>
    </location>
</feature>
<keyword evidence="2" id="KW-0808">Transferase</keyword>
<reference evidence="2" key="1">
    <citation type="submission" date="2023-07" db="EMBL/GenBank/DDBJ databases">
        <title>Sequencing the genomes of 1000 actinobacteria strains.</title>
        <authorList>
            <person name="Klenk H.-P."/>
        </authorList>
    </citation>
    <scope>NUCLEOTIDE SEQUENCE</scope>
    <source>
        <strain evidence="2">DSM 45977</strain>
    </source>
</reference>
<organism evidence="2 3">
    <name type="scientific">Haloactinomyces albus</name>
    <dbReference type="NCBI Taxonomy" id="1352928"/>
    <lineage>
        <taxon>Bacteria</taxon>
        <taxon>Bacillati</taxon>
        <taxon>Actinomycetota</taxon>
        <taxon>Actinomycetes</taxon>
        <taxon>Actinopolysporales</taxon>
        <taxon>Actinopolysporaceae</taxon>
        <taxon>Haloactinomyces</taxon>
    </lineage>
</organism>
<dbReference type="Pfam" id="PF13489">
    <property type="entry name" value="Methyltransf_23"/>
    <property type="match status" value="1"/>
</dbReference>
<dbReference type="CDD" id="cd02440">
    <property type="entry name" value="AdoMet_MTases"/>
    <property type="match status" value="1"/>
</dbReference>
<gene>
    <name evidence="2" type="ORF">JOF55_000656</name>
</gene>
<dbReference type="Proteomes" id="UP001180845">
    <property type="component" value="Unassembled WGS sequence"/>
</dbReference>
<proteinExistence type="predicted"/>
<dbReference type="AlphaFoldDB" id="A0AAE4CJU8"/>
<dbReference type="GO" id="GO:0032259">
    <property type="term" value="P:methylation"/>
    <property type="evidence" value="ECO:0007669"/>
    <property type="project" value="UniProtKB-KW"/>
</dbReference>
<comment type="caution">
    <text evidence="2">The sequence shown here is derived from an EMBL/GenBank/DDBJ whole genome shotgun (WGS) entry which is preliminary data.</text>
</comment>
<accession>A0AAE4CJU8</accession>